<feature type="region of interest" description="Disordered" evidence="13">
    <location>
        <begin position="1"/>
        <end position="31"/>
    </location>
</feature>
<dbReference type="PANTHER" id="PTHR42778">
    <property type="entry name" value="2-AMINOETHYLPHOSPHONATE--PYRUVATE TRANSAMINASE"/>
    <property type="match status" value="1"/>
</dbReference>
<dbReference type="GO" id="GO:0008453">
    <property type="term" value="F:alanine-glyoxylate transaminase activity"/>
    <property type="evidence" value="ECO:0007669"/>
    <property type="project" value="UniProtKB-EC"/>
</dbReference>
<evidence type="ECO:0000313" key="16">
    <source>
        <dbReference type="Proteomes" id="UP000838412"/>
    </source>
</evidence>
<dbReference type="AlphaFoldDB" id="A0A8J9ZV34"/>
<dbReference type="NCBIfam" id="TIGR03301">
    <property type="entry name" value="PhnW-AepZ"/>
    <property type="match status" value="1"/>
</dbReference>
<dbReference type="OrthoDB" id="7403325at2759"/>
<comment type="cofactor">
    <cofactor evidence="1 10 12">
        <name>pyridoxal 5'-phosphate</name>
        <dbReference type="ChEBI" id="CHEBI:597326"/>
    </cofactor>
</comment>
<evidence type="ECO:0000256" key="5">
    <source>
        <dbReference type="ARBA" id="ARBA00022898"/>
    </source>
</evidence>
<evidence type="ECO:0000256" key="6">
    <source>
        <dbReference type="ARBA" id="ARBA00023317"/>
    </source>
</evidence>
<evidence type="ECO:0000256" key="7">
    <source>
        <dbReference type="ARBA" id="ARBA00033634"/>
    </source>
</evidence>
<dbReference type="NCBIfam" id="TIGR02326">
    <property type="entry name" value="transamin_PhnW"/>
    <property type="match status" value="1"/>
</dbReference>
<keyword evidence="4" id="KW-0808">Transferase</keyword>
<dbReference type="GO" id="GO:0019700">
    <property type="term" value="P:organic phosphonate catabolic process"/>
    <property type="evidence" value="ECO:0007669"/>
    <property type="project" value="InterPro"/>
</dbReference>
<sequence>MPLNRQANPAISNGSHSPAAEKAVPLTPPADKKLFTPGPLGVSLSTKQAMLRDLGSRDVEFVNTVSFIRQRLLEVAGVPASTHTCVPVQGSGTFAVEAVITTTVPRESGKMLVLVNGAYGQRMATICQAQGLEHRVLNFEETQKVRVEEVAQVLAEDPSFTNVAIVHCETSSGVFNPVEEVGKAVKKLCPEACYFVDAMSSFGAVPLDLTGGSVDFMVSSANKCIEGVPGFAYAICRTGRLLSCKGVARSLSLDLVEQYLGLEKNGQFRFTPPTHAMLAFCQALRELEQEGGVQGRAKRYQANRKVLREGMASLGFQELLDETHQGYIITSYRFPDHPAFSFTDFYSQLNEKGQVIYPGKVTKADCFRVGNIGHLFPEDMQYLLRCIQEVCADMGIPLPLITSS</sequence>
<evidence type="ECO:0000256" key="1">
    <source>
        <dbReference type="ARBA" id="ARBA00001933"/>
    </source>
</evidence>
<proteinExistence type="inferred from homology"/>
<evidence type="ECO:0000259" key="14">
    <source>
        <dbReference type="Pfam" id="PF00266"/>
    </source>
</evidence>
<evidence type="ECO:0000256" key="10">
    <source>
        <dbReference type="PIRNR" id="PIRNR000524"/>
    </source>
</evidence>
<comment type="similarity">
    <text evidence="10">Belongs to the class-V pyridoxal-phosphate-dependent aminotransferase family.</text>
</comment>
<dbReference type="GO" id="GO:0047304">
    <property type="term" value="F:2-aminoethylphosphonate-pyruvate transaminase activity"/>
    <property type="evidence" value="ECO:0007669"/>
    <property type="project" value="UniProtKB-EC"/>
</dbReference>
<evidence type="ECO:0000256" key="2">
    <source>
        <dbReference type="ARBA" id="ARBA00019220"/>
    </source>
</evidence>
<feature type="domain" description="Aminotransferase class V" evidence="14">
    <location>
        <begin position="52"/>
        <end position="337"/>
    </location>
</feature>
<evidence type="ECO:0000256" key="8">
    <source>
        <dbReference type="ARBA" id="ARBA00033660"/>
    </source>
</evidence>
<evidence type="ECO:0000256" key="3">
    <source>
        <dbReference type="ARBA" id="ARBA00022576"/>
    </source>
</evidence>
<evidence type="ECO:0000256" key="4">
    <source>
        <dbReference type="ARBA" id="ARBA00022679"/>
    </source>
</evidence>
<dbReference type="InterPro" id="IPR024169">
    <property type="entry name" value="SP_NH2Trfase/AEP_transaminase"/>
</dbReference>
<dbReference type="InterPro" id="IPR000192">
    <property type="entry name" value="Aminotrans_V_dom"/>
</dbReference>
<dbReference type="EC" id="2.6.1.44" evidence="10"/>
<dbReference type="GO" id="GO:0004760">
    <property type="term" value="F:L-serine-pyruvate transaminase activity"/>
    <property type="evidence" value="ECO:0007669"/>
    <property type="project" value="UniProtKB-EC"/>
</dbReference>
<evidence type="ECO:0000256" key="12">
    <source>
        <dbReference type="PIRSR" id="PIRSR000524-50"/>
    </source>
</evidence>
<dbReference type="Pfam" id="PF00266">
    <property type="entry name" value="Aminotran_5"/>
    <property type="match status" value="1"/>
</dbReference>
<dbReference type="Gene3D" id="3.40.640.10">
    <property type="entry name" value="Type I PLP-dependent aspartate aminotransferase-like (Major domain)"/>
    <property type="match status" value="1"/>
</dbReference>
<comment type="catalytic activity">
    <reaction evidence="8">
        <text>glyoxylate + L-alanine = glycine + pyruvate</text>
        <dbReference type="Rhea" id="RHEA:24248"/>
        <dbReference type="ChEBI" id="CHEBI:15361"/>
        <dbReference type="ChEBI" id="CHEBI:36655"/>
        <dbReference type="ChEBI" id="CHEBI:57305"/>
        <dbReference type="ChEBI" id="CHEBI:57972"/>
        <dbReference type="EC" id="2.6.1.44"/>
    </reaction>
    <physiologicalReaction direction="left-to-right" evidence="8">
        <dbReference type="Rhea" id="RHEA:24249"/>
    </physiologicalReaction>
</comment>
<comment type="catalytic activity">
    <reaction evidence="9">
        <text>(2-aminoethyl)phosphonate + pyruvate = phosphonoacetaldehyde + L-alanine</text>
        <dbReference type="Rhea" id="RHEA:17021"/>
        <dbReference type="ChEBI" id="CHEBI:15361"/>
        <dbReference type="ChEBI" id="CHEBI:57418"/>
        <dbReference type="ChEBI" id="CHEBI:57972"/>
        <dbReference type="ChEBI" id="CHEBI:58383"/>
        <dbReference type="EC" id="2.6.1.37"/>
    </reaction>
</comment>
<comment type="catalytic activity">
    <reaction evidence="7">
        <text>L-serine + pyruvate = 3-hydroxypyruvate + L-alanine</text>
        <dbReference type="Rhea" id="RHEA:22852"/>
        <dbReference type="ChEBI" id="CHEBI:15361"/>
        <dbReference type="ChEBI" id="CHEBI:17180"/>
        <dbReference type="ChEBI" id="CHEBI:33384"/>
        <dbReference type="ChEBI" id="CHEBI:57972"/>
        <dbReference type="EC" id="2.6.1.51"/>
    </reaction>
    <physiologicalReaction direction="left-to-right" evidence="7">
        <dbReference type="Rhea" id="RHEA:22853"/>
    </physiologicalReaction>
</comment>
<name>A0A8J9ZV34_BRALA</name>
<feature type="binding site" evidence="11">
    <location>
        <position position="368"/>
    </location>
    <ligand>
        <name>substrate</name>
    </ligand>
</feature>
<dbReference type="InterPro" id="IPR015424">
    <property type="entry name" value="PyrdxlP-dep_Trfase"/>
</dbReference>
<evidence type="ECO:0000256" key="11">
    <source>
        <dbReference type="PIRSR" id="PIRSR000524-1"/>
    </source>
</evidence>
<dbReference type="PANTHER" id="PTHR42778:SF1">
    <property type="entry name" value="2-AMINOETHYLPHOSPHONATE--PYRUVATE TRANSAMINASE"/>
    <property type="match status" value="1"/>
</dbReference>
<dbReference type="InterPro" id="IPR012703">
    <property type="entry name" value="NH2EtPonate_pyrv_transaminase"/>
</dbReference>
<dbReference type="EMBL" id="OV696689">
    <property type="protein sequence ID" value="CAH1262687.1"/>
    <property type="molecule type" value="Genomic_DNA"/>
</dbReference>
<dbReference type="Gene3D" id="3.90.1150.10">
    <property type="entry name" value="Aspartate Aminotransferase, domain 1"/>
    <property type="match status" value="1"/>
</dbReference>
<evidence type="ECO:0000313" key="15">
    <source>
        <dbReference type="EMBL" id="CAH1262687.1"/>
    </source>
</evidence>
<reference evidence="15" key="1">
    <citation type="submission" date="2022-01" db="EMBL/GenBank/DDBJ databases">
        <authorList>
            <person name="Braso-Vives M."/>
        </authorList>
    </citation>
    <scope>NUCLEOTIDE SEQUENCE</scope>
</reference>
<dbReference type="Proteomes" id="UP000838412">
    <property type="component" value="Chromosome 4"/>
</dbReference>
<keyword evidence="3" id="KW-0032">Aminotransferase</keyword>
<dbReference type="PIRSF" id="PIRSF000524">
    <property type="entry name" value="SPT"/>
    <property type="match status" value="1"/>
</dbReference>
<dbReference type="InterPro" id="IPR015421">
    <property type="entry name" value="PyrdxlP-dep_Trfase_major"/>
</dbReference>
<accession>A0A8J9ZV34</accession>
<dbReference type="NCBIfam" id="NF010006">
    <property type="entry name" value="PRK13479.1"/>
    <property type="match status" value="1"/>
</dbReference>
<evidence type="ECO:0000256" key="13">
    <source>
        <dbReference type="SAM" id="MobiDB-lite"/>
    </source>
</evidence>
<keyword evidence="6" id="KW-0670">Pyruvate</keyword>
<dbReference type="HAMAP" id="MF_01376">
    <property type="entry name" value="PhnW_aminotrans_5"/>
    <property type="match status" value="1"/>
</dbReference>
<gene>
    <name evidence="15" type="primary">AGXT</name>
    <name evidence="15" type="ORF">BLAG_LOCUS17641</name>
</gene>
<organism evidence="15 16">
    <name type="scientific">Branchiostoma lanceolatum</name>
    <name type="common">Common lancelet</name>
    <name type="synonym">Amphioxus lanceolatum</name>
    <dbReference type="NCBI Taxonomy" id="7740"/>
    <lineage>
        <taxon>Eukaryota</taxon>
        <taxon>Metazoa</taxon>
        <taxon>Chordata</taxon>
        <taxon>Cephalochordata</taxon>
        <taxon>Leptocardii</taxon>
        <taxon>Amphioxiformes</taxon>
        <taxon>Branchiostomatidae</taxon>
        <taxon>Branchiostoma</taxon>
    </lineage>
</organism>
<protein>
    <recommendedName>
        <fullName evidence="2 10">Alanine--glyoxylate aminotransferase</fullName>
        <ecNumber evidence="10">2.6.1.44</ecNumber>
    </recommendedName>
</protein>
<feature type="modified residue" description="N6-(pyridoxal phosphate)lysine" evidence="12">
    <location>
        <position position="223"/>
    </location>
</feature>
<evidence type="ECO:0000256" key="9">
    <source>
        <dbReference type="ARBA" id="ARBA00049460"/>
    </source>
</evidence>
<dbReference type="SUPFAM" id="SSF53383">
    <property type="entry name" value="PLP-dependent transferases"/>
    <property type="match status" value="1"/>
</dbReference>
<keyword evidence="5 10" id="KW-0663">Pyridoxal phosphate</keyword>
<dbReference type="InterPro" id="IPR015422">
    <property type="entry name" value="PyrdxlP-dep_Trfase_small"/>
</dbReference>
<keyword evidence="16" id="KW-1185">Reference proteome</keyword>
<feature type="compositionally biased region" description="Polar residues" evidence="13">
    <location>
        <begin position="1"/>
        <end position="16"/>
    </location>
</feature>